<feature type="coiled-coil region" evidence="1">
    <location>
        <begin position="190"/>
        <end position="263"/>
    </location>
</feature>
<organism evidence="3">
    <name type="scientific">Aphanomyces astaci</name>
    <name type="common">Crayfish plague agent</name>
    <dbReference type="NCBI Taxonomy" id="112090"/>
    <lineage>
        <taxon>Eukaryota</taxon>
        <taxon>Sar</taxon>
        <taxon>Stramenopiles</taxon>
        <taxon>Oomycota</taxon>
        <taxon>Saprolegniomycetes</taxon>
        <taxon>Saprolegniales</taxon>
        <taxon>Verrucalvaceae</taxon>
        <taxon>Aphanomyces</taxon>
    </lineage>
</organism>
<feature type="coiled-coil region" evidence="1">
    <location>
        <begin position="19"/>
        <end position="98"/>
    </location>
</feature>
<reference evidence="3" key="1">
    <citation type="submission" date="2013-12" db="EMBL/GenBank/DDBJ databases">
        <title>The Genome Sequence of Aphanomyces astaci APO3.</title>
        <authorList>
            <consortium name="The Broad Institute Genomics Platform"/>
            <person name="Russ C."/>
            <person name="Tyler B."/>
            <person name="van West P."/>
            <person name="Dieguez-Uribeondo J."/>
            <person name="Young S.K."/>
            <person name="Zeng Q."/>
            <person name="Gargeya S."/>
            <person name="Fitzgerald M."/>
            <person name="Abouelleil A."/>
            <person name="Alvarado L."/>
            <person name="Chapman S.B."/>
            <person name="Gainer-Dewar J."/>
            <person name="Goldberg J."/>
            <person name="Griggs A."/>
            <person name="Gujja S."/>
            <person name="Hansen M."/>
            <person name="Howarth C."/>
            <person name="Imamovic A."/>
            <person name="Ireland A."/>
            <person name="Larimer J."/>
            <person name="McCowan C."/>
            <person name="Murphy C."/>
            <person name="Pearson M."/>
            <person name="Poon T.W."/>
            <person name="Priest M."/>
            <person name="Roberts A."/>
            <person name="Saif S."/>
            <person name="Shea T."/>
            <person name="Sykes S."/>
            <person name="Wortman J."/>
            <person name="Nusbaum C."/>
            <person name="Birren B."/>
        </authorList>
    </citation>
    <scope>NUCLEOTIDE SEQUENCE [LARGE SCALE GENOMIC DNA]</scope>
    <source>
        <strain evidence="3">APO3</strain>
    </source>
</reference>
<dbReference type="OrthoDB" id="167534at2759"/>
<evidence type="ECO:0000313" key="3">
    <source>
        <dbReference type="EMBL" id="ETV88523.1"/>
    </source>
</evidence>
<gene>
    <name evidence="3" type="ORF">H257_00094</name>
</gene>
<dbReference type="AlphaFoldDB" id="W4HBM9"/>
<name>W4HBM9_APHAT</name>
<dbReference type="EMBL" id="KI913114">
    <property type="protein sequence ID" value="ETV88523.1"/>
    <property type="molecule type" value="Genomic_DNA"/>
</dbReference>
<dbReference type="RefSeq" id="XP_009820923.1">
    <property type="nucleotide sequence ID" value="XM_009822621.1"/>
</dbReference>
<evidence type="ECO:0000256" key="1">
    <source>
        <dbReference type="SAM" id="Coils"/>
    </source>
</evidence>
<dbReference type="STRING" id="112090.W4HBM9"/>
<keyword evidence="1" id="KW-0175">Coiled coil</keyword>
<feature type="region of interest" description="Disordered" evidence="2">
    <location>
        <begin position="273"/>
        <end position="308"/>
    </location>
</feature>
<proteinExistence type="predicted"/>
<sequence length="378" mass="42736">MDRTTEKLRSKHVRTLELLQKTLDENAEMKDKLVALTKSSSASSFQLSMGQGVSLADRLQETELELERLKARHAIALQQQAEAAAEALEATKRLVEQHVLDKKFNMTSNVEVAQRIRQQVADTTAEYDTERRHLTQVIHTLQSQVQELQAAQTATVALTEAKQRAEDSVSRSMEAKRVAEVECVRLTDLVERMRKNERTYTSQVESLKAQTLVFEAEHNQVYQKLDARDRQVEMMQQELAELRQKARSNADAMSIELKMASEQADKLVKATQQRTTTMGDDGQRTSNLLSNNCPNDSSSSHNQSLARENQTLRDQVAQLRADLETVCASKSGFATHVDLKKENFLLRQQVEEMQGLQKKFLATAKKTTIMASFGNQRG</sequence>
<dbReference type="GeneID" id="20802090"/>
<dbReference type="VEuPathDB" id="FungiDB:H257_00094"/>
<protein>
    <submittedName>
        <fullName evidence="3">Uncharacterized protein</fullName>
    </submittedName>
</protein>
<evidence type="ECO:0000256" key="2">
    <source>
        <dbReference type="SAM" id="MobiDB-lite"/>
    </source>
</evidence>
<accession>W4HBM9</accession>